<accession>A0ABM4AZY2</accession>
<evidence type="ECO:0000256" key="4">
    <source>
        <dbReference type="ARBA" id="ARBA00022692"/>
    </source>
</evidence>
<dbReference type="Pfam" id="PF06151">
    <property type="entry name" value="Trehalose_recp"/>
    <property type="match status" value="2"/>
</dbReference>
<keyword evidence="5" id="KW-1133">Transmembrane helix</keyword>
<gene>
    <name evidence="9" type="primary">LOC113392711</name>
</gene>
<dbReference type="InterPro" id="IPR009318">
    <property type="entry name" value="Gustatory_rcpt"/>
</dbReference>
<keyword evidence="6" id="KW-0472">Membrane</keyword>
<sequence length="231" mass="26728">MDERKDLKGFYESASSKARQGGERDSNYISVPQVIRTCTWCTLLINQRGSDDRLMACAKNRRIPWMDLQAHYTRLTRLVKIIDDYINPFVFMTFLSNLVVVCKHIYDIIQRQKAVSMNSYNPNCGIAKSSDWIVVVDSIISTLHLIFRTTLVSTFTAHLHTLSREPLRALHTLPASAYNIEVQRFMDQVYHSKIHLSGLGYFYVTRVTVLSMLSTIVTYELVLLQLPVYYY</sequence>
<keyword evidence="7" id="KW-0675">Receptor</keyword>
<reference evidence="9" key="1">
    <citation type="submission" date="2025-08" db="UniProtKB">
        <authorList>
            <consortium name="RefSeq"/>
        </authorList>
    </citation>
    <scope>IDENTIFICATION</scope>
    <source>
        <tissue evidence="9">Whole body</tissue>
    </source>
</reference>
<comment type="similarity">
    <text evidence="2">Belongs to the insect chemoreceptor superfamily. Gustatory receptor (GR) family. Gr5a subfamily.</text>
</comment>
<keyword evidence="4" id="KW-0812">Transmembrane</keyword>
<evidence type="ECO:0000313" key="9">
    <source>
        <dbReference type="RefSeq" id="XP_064076855.1"/>
    </source>
</evidence>
<dbReference type="PANTHER" id="PTHR21421">
    <property type="entry name" value="GUSTATORY RECEPTOR"/>
    <property type="match status" value="1"/>
</dbReference>
<evidence type="ECO:0000256" key="3">
    <source>
        <dbReference type="ARBA" id="ARBA00022475"/>
    </source>
</evidence>
<dbReference type="PANTHER" id="PTHR21421:SF29">
    <property type="entry name" value="GUSTATORY RECEPTOR 5A FOR TREHALOSE-RELATED"/>
    <property type="match status" value="1"/>
</dbReference>
<dbReference type="RefSeq" id="XP_064076855.1">
    <property type="nucleotide sequence ID" value="XM_064220785.1"/>
</dbReference>
<keyword evidence="8" id="KW-1185">Reference proteome</keyword>
<evidence type="ECO:0000256" key="6">
    <source>
        <dbReference type="ARBA" id="ARBA00023136"/>
    </source>
</evidence>
<dbReference type="Proteomes" id="UP001652626">
    <property type="component" value="Chromosome 5"/>
</dbReference>
<dbReference type="GeneID" id="113392711"/>
<evidence type="ECO:0000256" key="2">
    <source>
        <dbReference type="ARBA" id="ARBA00005327"/>
    </source>
</evidence>
<comment type="subcellular location">
    <subcellularLocation>
        <location evidence="1">Cell membrane</location>
        <topology evidence="1">Multi-pass membrane protein</topology>
    </subcellularLocation>
</comment>
<evidence type="ECO:0000313" key="8">
    <source>
        <dbReference type="Proteomes" id="UP001652626"/>
    </source>
</evidence>
<proteinExistence type="inferred from homology"/>
<keyword evidence="3" id="KW-1003">Cell membrane</keyword>
<organism evidence="8 9">
    <name type="scientific">Vanessa tameamea</name>
    <name type="common">Kamehameha butterfly</name>
    <dbReference type="NCBI Taxonomy" id="334116"/>
    <lineage>
        <taxon>Eukaryota</taxon>
        <taxon>Metazoa</taxon>
        <taxon>Ecdysozoa</taxon>
        <taxon>Arthropoda</taxon>
        <taxon>Hexapoda</taxon>
        <taxon>Insecta</taxon>
        <taxon>Pterygota</taxon>
        <taxon>Neoptera</taxon>
        <taxon>Endopterygota</taxon>
        <taxon>Lepidoptera</taxon>
        <taxon>Glossata</taxon>
        <taxon>Ditrysia</taxon>
        <taxon>Papilionoidea</taxon>
        <taxon>Nymphalidae</taxon>
        <taxon>Nymphalinae</taxon>
        <taxon>Vanessa</taxon>
    </lineage>
</organism>
<evidence type="ECO:0000256" key="5">
    <source>
        <dbReference type="ARBA" id="ARBA00022989"/>
    </source>
</evidence>
<evidence type="ECO:0000256" key="7">
    <source>
        <dbReference type="ARBA" id="ARBA00023170"/>
    </source>
</evidence>
<evidence type="ECO:0000256" key="1">
    <source>
        <dbReference type="ARBA" id="ARBA00004651"/>
    </source>
</evidence>
<protein>
    <submittedName>
        <fullName evidence="9">Gustatory receptor for sugar taste 64b-like</fullName>
    </submittedName>
</protein>
<name>A0ABM4AZY2_VANTA</name>